<feature type="region of interest" description="Disordered" evidence="1">
    <location>
        <begin position="214"/>
        <end position="268"/>
    </location>
</feature>
<feature type="region of interest" description="Disordered" evidence="1">
    <location>
        <begin position="131"/>
        <end position="170"/>
    </location>
</feature>
<keyword evidence="4" id="KW-1185">Reference proteome</keyword>
<protein>
    <submittedName>
        <fullName evidence="3">Uncharacterized protein</fullName>
    </submittedName>
</protein>
<evidence type="ECO:0000313" key="3">
    <source>
        <dbReference type="EMBL" id="KAK4211637.1"/>
    </source>
</evidence>
<keyword evidence="2" id="KW-1133">Transmembrane helix</keyword>
<evidence type="ECO:0000256" key="2">
    <source>
        <dbReference type="SAM" id="Phobius"/>
    </source>
</evidence>
<reference evidence="3" key="1">
    <citation type="journal article" date="2023" name="Mol. Phylogenet. Evol.">
        <title>Genome-scale phylogeny and comparative genomics of the fungal order Sordariales.</title>
        <authorList>
            <person name="Hensen N."/>
            <person name="Bonometti L."/>
            <person name="Westerberg I."/>
            <person name="Brannstrom I.O."/>
            <person name="Guillou S."/>
            <person name="Cros-Aarteil S."/>
            <person name="Calhoun S."/>
            <person name="Haridas S."/>
            <person name="Kuo A."/>
            <person name="Mondo S."/>
            <person name="Pangilinan J."/>
            <person name="Riley R."/>
            <person name="LaButti K."/>
            <person name="Andreopoulos B."/>
            <person name="Lipzen A."/>
            <person name="Chen C."/>
            <person name="Yan M."/>
            <person name="Daum C."/>
            <person name="Ng V."/>
            <person name="Clum A."/>
            <person name="Steindorff A."/>
            <person name="Ohm R.A."/>
            <person name="Martin F."/>
            <person name="Silar P."/>
            <person name="Natvig D.O."/>
            <person name="Lalanne C."/>
            <person name="Gautier V."/>
            <person name="Ament-Velasquez S.L."/>
            <person name="Kruys A."/>
            <person name="Hutchinson M.I."/>
            <person name="Powell A.J."/>
            <person name="Barry K."/>
            <person name="Miller A.N."/>
            <person name="Grigoriev I.V."/>
            <person name="Debuchy R."/>
            <person name="Gladieux P."/>
            <person name="Hiltunen Thoren M."/>
            <person name="Johannesson H."/>
        </authorList>
    </citation>
    <scope>NUCLEOTIDE SEQUENCE</scope>
    <source>
        <strain evidence="3">PSN293</strain>
    </source>
</reference>
<evidence type="ECO:0000313" key="4">
    <source>
        <dbReference type="Proteomes" id="UP001301769"/>
    </source>
</evidence>
<sequence>MASTFGGSVNEPLFSSDKPWVWAMIPVGFVVVIGAVALCLHSRRRVKHFDAGFVQTSALGGARLDPAGTRALERDLEEAWTRGATPTRRPPARYQGRAGSGVPSAAAGRWTRPTSRWQWAGVARQEEGLNELGEAPPPYEKPQEQSDGSGEGARKSSSIDGNIPRISDSTTATSFNNMREESVELQNLSPPPPSSIAHRLSMPAAVEIGESARVRENTSSAPGDLLPPPAYDSDSVRSPTPIIARPQGGQRRDGSPPPPVFIGGYDDGSAVVSVTPVPRAVLPPPDHRSV</sequence>
<proteinExistence type="predicted"/>
<dbReference type="Proteomes" id="UP001301769">
    <property type="component" value="Unassembled WGS sequence"/>
</dbReference>
<dbReference type="EMBL" id="MU858144">
    <property type="protein sequence ID" value="KAK4211637.1"/>
    <property type="molecule type" value="Genomic_DNA"/>
</dbReference>
<accession>A0AAN6Y7R8</accession>
<feature type="region of interest" description="Disordered" evidence="1">
    <location>
        <begin position="81"/>
        <end position="113"/>
    </location>
</feature>
<gene>
    <name evidence="3" type="ORF">QBC37DRAFT_10186</name>
</gene>
<name>A0AAN6Y7R8_9PEZI</name>
<comment type="caution">
    <text evidence="3">The sequence shown here is derived from an EMBL/GenBank/DDBJ whole genome shotgun (WGS) entry which is preliminary data.</text>
</comment>
<organism evidence="3 4">
    <name type="scientific">Rhypophila decipiens</name>
    <dbReference type="NCBI Taxonomy" id="261697"/>
    <lineage>
        <taxon>Eukaryota</taxon>
        <taxon>Fungi</taxon>
        <taxon>Dikarya</taxon>
        <taxon>Ascomycota</taxon>
        <taxon>Pezizomycotina</taxon>
        <taxon>Sordariomycetes</taxon>
        <taxon>Sordariomycetidae</taxon>
        <taxon>Sordariales</taxon>
        <taxon>Naviculisporaceae</taxon>
        <taxon>Rhypophila</taxon>
    </lineage>
</organism>
<evidence type="ECO:0000256" key="1">
    <source>
        <dbReference type="SAM" id="MobiDB-lite"/>
    </source>
</evidence>
<keyword evidence="2" id="KW-0812">Transmembrane</keyword>
<keyword evidence="2" id="KW-0472">Membrane</keyword>
<reference evidence="3" key="2">
    <citation type="submission" date="2023-05" db="EMBL/GenBank/DDBJ databases">
        <authorList>
            <consortium name="Lawrence Berkeley National Laboratory"/>
            <person name="Steindorff A."/>
            <person name="Hensen N."/>
            <person name="Bonometti L."/>
            <person name="Westerberg I."/>
            <person name="Brannstrom I.O."/>
            <person name="Guillou S."/>
            <person name="Cros-Aarteil S."/>
            <person name="Calhoun S."/>
            <person name="Haridas S."/>
            <person name="Kuo A."/>
            <person name="Mondo S."/>
            <person name="Pangilinan J."/>
            <person name="Riley R."/>
            <person name="Labutti K."/>
            <person name="Andreopoulos B."/>
            <person name="Lipzen A."/>
            <person name="Chen C."/>
            <person name="Yanf M."/>
            <person name="Daum C."/>
            <person name="Ng V."/>
            <person name="Clum A."/>
            <person name="Ohm R."/>
            <person name="Martin F."/>
            <person name="Silar P."/>
            <person name="Natvig D."/>
            <person name="Lalanne C."/>
            <person name="Gautier V."/>
            <person name="Ament-Velasquez S.L."/>
            <person name="Kruys A."/>
            <person name="Hutchinson M.I."/>
            <person name="Powell A.J."/>
            <person name="Barry K."/>
            <person name="Miller A.N."/>
            <person name="Grigoriev I.V."/>
            <person name="Debuchy R."/>
            <person name="Gladieux P."/>
            <person name="Thoren M.H."/>
            <person name="Johannesson H."/>
        </authorList>
    </citation>
    <scope>NUCLEOTIDE SEQUENCE</scope>
    <source>
        <strain evidence="3">PSN293</strain>
    </source>
</reference>
<feature type="transmembrane region" description="Helical" evidence="2">
    <location>
        <begin position="20"/>
        <end position="40"/>
    </location>
</feature>
<dbReference type="AlphaFoldDB" id="A0AAN6Y7R8"/>